<dbReference type="AlphaFoldDB" id="A0A8T3VEY6"/>
<evidence type="ECO:0000313" key="1">
    <source>
        <dbReference type="EMBL" id="MBE6501925.1"/>
    </source>
</evidence>
<dbReference type="Gene3D" id="1.25.40.10">
    <property type="entry name" value="Tetratricopeptide repeat domain"/>
    <property type="match status" value="1"/>
</dbReference>
<protein>
    <recommendedName>
        <fullName evidence="3">Tetratricopeptide repeat protein</fullName>
    </recommendedName>
</protein>
<name>A0A8T3VEY6_9EURY</name>
<evidence type="ECO:0000313" key="2">
    <source>
        <dbReference type="Proteomes" id="UP000783037"/>
    </source>
</evidence>
<accession>A0A8T3VEY6</accession>
<sequence length="265" mass="30746">MNSQIETAKKEYDEKNYEMALEILDGIEVEGEYQKLVVFIKIASLMALRRYEDSLNIIDSNIEKFPYSEFLWSRKVECQYFNGDEEDAVKSLEELERIVNKDDKQSLVFLAEEFEMIGNHENALKYCDMALDIDEDFVDAVRQKSMSASALKDYDMMSDCADRLLELYNSDFEKLIPFTLKLFSGRYRDALGIVEGMDLSDKANEEMMKGAIYNSMVEDLNIEIRTSAPIDMTIDEVLDLFFRYHYDGIGHGEIKGAKYLITKQQ</sequence>
<organism evidence="1 2">
    <name type="scientific">Methanobrevibacter thaueri</name>
    <dbReference type="NCBI Taxonomy" id="190975"/>
    <lineage>
        <taxon>Archaea</taxon>
        <taxon>Methanobacteriati</taxon>
        <taxon>Methanobacteriota</taxon>
        <taxon>Methanomada group</taxon>
        <taxon>Methanobacteria</taxon>
        <taxon>Methanobacteriales</taxon>
        <taxon>Methanobacteriaceae</taxon>
        <taxon>Methanobrevibacter</taxon>
    </lineage>
</organism>
<dbReference type="RefSeq" id="WP_303739020.1">
    <property type="nucleotide sequence ID" value="NZ_SUTK01000022.1"/>
</dbReference>
<proteinExistence type="predicted"/>
<dbReference type="InterPro" id="IPR011990">
    <property type="entry name" value="TPR-like_helical_dom_sf"/>
</dbReference>
<dbReference type="EMBL" id="SUTK01000022">
    <property type="protein sequence ID" value="MBE6501925.1"/>
    <property type="molecule type" value="Genomic_DNA"/>
</dbReference>
<dbReference type="SUPFAM" id="SSF48452">
    <property type="entry name" value="TPR-like"/>
    <property type="match status" value="1"/>
</dbReference>
<comment type="caution">
    <text evidence="1">The sequence shown here is derived from an EMBL/GenBank/DDBJ whole genome shotgun (WGS) entry which is preliminary data.</text>
</comment>
<gene>
    <name evidence="1" type="ORF">E7Z79_05730</name>
</gene>
<dbReference type="Proteomes" id="UP000783037">
    <property type="component" value="Unassembled WGS sequence"/>
</dbReference>
<evidence type="ECO:0008006" key="3">
    <source>
        <dbReference type="Google" id="ProtNLM"/>
    </source>
</evidence>
<reference evidence="1" key="1">
    <citation type="submission" date="2019-04" db="EMBL/GenBank/DDBJ databases">
        <title>Evolution of Biomass-Degrading Anaerobic Consortia Revealed by Metagenomics.</title>
        <authorList>
            <person name="Peng X."/>
        </authorList>
    </citation>
    <scope>NUCLEOTIDE SEQUENCE</scope>
    <source>
        <strain evidence="1">SIG18</strain>
    </source>
</reference>